<dbReference type="GO" id="GO:0016020">
    <property type="term" value="C:membrane"/>
    <property type="evidence" value="ECO:0007669"/>
    <property type="project" value="UniProtKB-SubCell"/>
</dbReference>
<evidence type="ECO:0008006" key="9">
    <source>
        <dbReference type="Google" id="ProtNLM"/>
    </source>
</evidence>
<feature type="transmembrane region" description="Helical" evidence="6">
    <location>
        <begin position="524"/>
        <end position="544"/>
    </location>
</feature>
<keyword evidence="5 6" id="KW-0472">Membrane</keyword>
<comment type="similarity">
    <text evidence="2">Belongs to the major facilitator superfamily. Proton-dependent oligopeptide transporter (POT/PTR) (TC 2.A.17) family.</text>
</comment>
<evidence type="ECO:0000313" key="8">
    <source>
        <dbReference type="Proteomes" id="UP000029121"/>
    </source>
</evidence>
<dbReference type="Gene3D" id="1.20.1250.20">
    <property type="entry name" value="MFS general substrate transporter like domains"/>
    <property type="match status" value="1"/>
</dbReference>
<feature type="transmembrane region" description="Helical" evidence="6">
    <location>
        <begin position="362"/>
        <end position="383"/>
    </location>
</feature>
<feature type="transmembrane region" description="Helical" evidence="6">
    <location>
        <begin position="437"/>
        <end position="460"/>
    </location>
</feature>
<evidence type="ECO:0000256" key="2">
    <source>
        <dbReference type="ARBA" id="ARBA00005982"/>
    </source>
</evidence>
<proteinExistence type="inferred from homology"/>
<comment type="subcellular location">
    <subcellularLocation>
        <location evidence="1">Membrane</location>
        <topology evidence="1">Multi-pass membrane protein</topology>
    </subcellularLocation>
</comment>
<dbReference type="OrthoDB" id="8904098at2759"/>
<evidence type="ECO:0000256" key="6">
    <source>
        <dbReference type="SAM" id="Phobius"/>
    </source>
</evidence>
<feature type="transmembrane region" description="Helical" evidence="6">
    <location>
        <begin position="185"/>
        <end position="204"/>
    </location>
</feature>
<evidence type="ECO:0000256" key="5">
    <source>
        <dbReference type="ARBA" id="ARBA00023136"/>
    </source>
</evidence>
<feature type="transmembrane region" description="Helical" evidence="6">
    <location>
        <begin position="139"/>
        <end position="156"/>
    </location>
</feature>
<dbReference type="EMBL" id="KB870806">
    <property type="protein sequence ID" value="EOA34685.1"/>
    <property type="molecule type" value="Genomic_DNA"/>
</dbReference>
<evidence type="ECO:0000313" key="7">
    <source>
        <dbReference type="EMBL" id="EOA34685.1"/>
    </source>
</evidence>
<keyword evidence="8" id="KW-1185">Reference proteome</keyword>
<feature type="transmembrane region" description="Helical" evidence="6">
    <location>
        <begin position="481"/>
        <end position="504"/>
    </location>
</feature>
<dbReference type="KEGG" id="crb:17894573"/>
<keyword evidence="3 6" id="KW-0812">Transmembrane</keyword>
<evidence type="ECO:0000256" key="4">
    <source>
        <dbReference type="ARBA" id="ARBA00022989"/>
    </source>
</evidence>
<dbReference type="PANTHER" id="PTHR11654">
    <property type="entry name" value="OLIGOPEPTIDE TRANSPORTER-RELATED"/>
    <property type="match status" value="1"/>
</dbReference>
<dbReference type="SUPFAM" id="SSF103473">
    <property type="entry name" value="MFS general substrate transporter"/>
    <property type="match status" value="1"/>
</dbReference>
<feature type="transmembrane region" description="Helical" evidence="6">
    <location>
        <begin position="210"/>
        <end position="230"/>
    </location>
</feature>
<feature type="transmembrane region" description="Helical" evidence="6">
    <location>
        <begin position="404"/>
        <end position="425"/>
    </location>
</feature>
<feature type="transmembrane region" description="Helical" evidence="6">
    <location>
        <begin position="322"/>
        <end position="342"/>
    </location>
</feature>
<keyword evidence="4 6" id="KW-1133">Transmembrane helix</keyword>
<dbReference type="eggNOG" id="KOG1237">
    <property type="taxonomic scope" value="Eukaryota"/>
</dbReference>
<evidence type="ECO:0000256" key="3">
    <source>
        <dbReference type="ARBA" id="ARBA00022692"/>
    </source>
</evidence>
<dbReference type="Proteomes" id="UP000029121">
    <property type="component" value="Unassembled WGS sequence"/>
</dbReference>
<name>R0I9A1_9BRAS</name>
<dbReference type="InterPro" id="IPR000109">
    <property type="entry name" value="POT_fam"/>
</dbReference>
<organism evidence="7 8">
    <name type="scientific">Capsella rubella</name>
    <dbReference type="NCBI Taxonomy" id="81985"/>
    <lineage>
        <taxon>Eukaryota</taxon>
        <taxon>Viridiplantae</taxon>
        <taxon>Streptophyta</taxon>
        <taxon>Embryophyta</taxon>
        <taxon>Tracheophyta</taxon>
        <taxon>Spermatophyta</taxon>
        <taxon>Magnoliopsida</taxon>
        <taxon>eudicotyledons</taxon>
        <taxon>Gunneridae</taxon>
        <taxon>Pentapetalae</taxon>
        <taxon>rosids</taxon>
        <taxon>malvids</taxon>
        <taxon>Brassicales</taxon>
        <taxon>Brassicaceae</taxon>
        <taxon>Camelineae</taxon>
        <taxon>Capsella</taxon>
    </lineage>
</organism>
<reference evidence="8" key="1">
    <citation type="journal article" date="2013" name="Nat. Genet.">
        <title>The Capsella rubella genome and the genomic consequences of rapid mating system evolution.</title>
        <authorList>
            <person name="Slotte T."/>
            <person name="Hazzouri K.M."/>
            <person name="Agren J.A."/>
            <person name="Koenig D."/>
            <person name="Maumus F."/>
            <person name="Guo Y.L."/>
            <person name="Steige K."/>
            <person name="Platts A.E."/>
            <person name="Escobar J.S."/>
            <person name="Newman L.K."/>
            <person name="Wang W."/>
            <person name="Mandakova T."/>
            <person name="Vello E."/>
            <person name="Smith L.M."/>
            <person name="Henz S.R."/>
            <person name="Steffen J."/>
            <person name="Takuno S."/>
            <person name="Brandvain Y."/>
            <person name="Coop G."/>
            <person name="Andolfatto P."/>
            <person name="Hu T.T."/>
            <person name="Blanchette M."/>
            <person name="Clark R.M."/>
            <person name="Quesneville H."/>
            <person name="Nordborg M."/>
            <person name="Gaut B.S."/>
            <person name="Lysak M.A."/>
            <person name="Jenkins J."/>
            <person name="Grimwood J."/>
            <person name="Chapman J."/>
            <person name="Prochnik S."/>
            <person name="Shu S."/>
            <person name="Rokhsar D."/>
            <person name="Schmutz J."/>
            <person name="Weigel D."/>
            <person name="Wright S.I."/>
        </authorList>
    </citation>
    <scope>NUCLEOTIDE SEQUENCE [LARGE SCALE GENOMIC DNA]</scope>
    <source>
        <strain evidence="8">cv. Monte Gargano</strain>
    </source>
</reference>
<gene>
    <name evidence="7" type="ORF">CARUB_v10022251mg</name>
</gene>
<protein>
    <recommendedName>
        <fullName evidence="9">Major facilitator superfamily (MFS) profile domain-containing protein</fullName>
    </recommendedName>
</protein>
<dbReference type="AlphaFoldDB" id="R0I9A1"/>
<dbReference type="Pfam" id="PF00854">
    <property type="entry name" value="PTR2"/>
    <property type="match status" value="1"/>
</dbReference>
<dbReference type="CDD" id="cd17416">
    <property type="entry name" value="MFS_NPF1_2"/>
    <property type="match status" value="1"/>
</dbReference>
<feature type="transmembrane region" description="Helical" evidence="6">
    <location>
        <begin position="63"/>
        <end position="82"/>
    </location>
</feature>
<accession>R0I9A1</accession>
<evidence type="ECO:0000256" key="1">
    <source>
        <dbReference type="ARBA" id="ARBA00004141"/>
    </source>
</evidence>
<sequence length="555" mass="62382">MDNEGGAISSDSTMRQRKPLGWKAMPYIIGNETLERLATFGLMANFMVYMVREYHMDQVQAATLINTWSALTNFAPIIGAFISDSYAGKFNTIVFGSIAELLGMSVLTFTSLIPNLRPPPCSTADQITGTCIRYSSSQLYVLLSGLFLLSVGTGGIRSSSVPFSLDQFDDSTEEGREGRRSFFSWYYTTHTIVQLISMTLVLYVQNNISWAIGFAIPTVLNLFALVLLFVGTRFYVFVKPEGSVFSGIVKVLVAAYKKRNERSPSQIEYYRPLLETDVQSNKLVLTDQFRFLNKAGIVMNNEEANEEWRICTVRQIEAIKSVFSIIPIFASSIIGFLAMNQQQTFTVSQALKMDLQFLGTSYQIPPASITVISLLTIGIWLPFYETVLVRHIQSITNQEGGISLLQKVGIGNIFSISTMFISGILERKRRDLSLTGVNISVFWLAPQQVLMGFYQVFTIVGLTEFFTQQVPINMRSIGNSLLYLGLSLASYLSSAMVSIVHSVTARGGRQSWLTDDIDTSKLDYFYYFIAALSTLNLIFFLWCARRYRYRNMSQI</sequence>
<feature type="transmembrane region" description="Helical" evidence="6">
    <location>
        <begin position="94"/>
        <end position="113"/>
    </location>
</feature>
<dbReference type="GO" id="GO:0022857">
    <property type="term" value="F:transmembrane transporter activity"/>
    <property type="evidence" value="ECO:0007669"/>
    <property type="project" value="InterPro"/>
</dbReference>
<dbReference type="InterPro" id="IPR036259">
    <property type="entry name" value="MFS_trans_sf"/>
</dbReference>